<accession>A0A842HIE0</accession>
<feature type="domain" description="Gfo/Idh/MocA-like oxidoreductase N-terminal" evidence="2">
    <location>
        <begin position="48"/>
        <end position="145"/>
    </location>
</feature>
<dbReference type="Gene3D" id="3.40.50.720">
    <property type="entry name" value="NAD(P)-binding Rossmann-like Domain"/>
    <property type="match status" value="1"/>
</dbReference>
<dbReference type="GO" id="GO:0016491">
    <property type="term" value="F:oxidoreductase activity"/>
    <property type="evidence" value="ECO:0007669"/>
    <property type="project" value="UniProtKB-KW"/>
</dbReference>
<dbReference type="SUPFAM" id="SSF51735">
    <property type="entry name" value="NAD(P)-binding Rossmann-fold domains"/>
    <property type="match status" value="1"/>
</dbReference>
<dbReference type="Proteomes" id="UP000546464">
    <property type="component" value="Unassembled WGS sequence"/>
</dbReference>
<name>A0A842HIE0_9BACT</name>
<comment type="caution">
    <text evidence="4">The sequence shown here is derived from an EMBL/GenBank/DDBJ whole genome shotgun (WGS) entry which is preliminary data.</text>
</comment>
<dbReference type="InterPro" id="IPR000683">
    <property type="entry name" value="Gfo/Idh/MocA-like_OxRdtase_N"/>
</dbReference>
<dbReference type="InterPro" id="IPR055170">
    <property type="entry name" value="GFO_IDH_MocA-like_dom"/>
</dbReference>
<dbReference type="InterPro" id="IPR050463">
    <property type="entry name" value="Gfo/Idh/MocA_oxidrdct_glycsds"/>
</dbReference>
<dbReference type="AlphaFoldDB" id="A0A842HIE0"/>
<keyword evidence="5" id="KW-1185">Reference proteome</keyword>
<evidence type="ECO:0000313" key="5">
    <source>
        <dbReference type="Proteomes" id="UP000546464"/>
    </source>
</evidence>
<dbReference type="InterPro" id="IPR036291">
    <property type="entry name" value="NAD(P)-bd_dom_sf"/>
</dbReference>
<dbReference type="GO" id="GO:0000166">
    <property type="term" value="F:nucleotide binding"/>
    <property type="evidence" value="ECO:0007669"/>
    <property type="project" value="InterPro"/>
</dbReference>
<dbReference type="EMBL" id="JACHVB010000035">
    <property type="protein sequence ID" value="MBC2595334.1"/>
    <property type="molecule type" value="Genomic_DNA"/>
</dbReference>
<keyword evidence="1" id="KW-0560">Oxidoreductase</keyword>
<sequence length="359" mass="40156">MAQKADGMNYAPEAAKVERVVEPGEFVFAAAHLDHGHIFGQCNGLTEAGAELRYVYDPNPAKVEAFVKRFPQAKPVDCLERIFEDKDVKLVAAAAVPSERGALGCRVMQAGLDYFTDKCPFTTLEQLETARKVVAETGRKYMVYYSERVHVESAWYVDQLIQDGAIGDIVHMEIFGPHRLYKDTRPEWFFQKAKYGGILTDIASHQFDQFLHYARSRGGEVLHARVDNIANPDTPELEDLGEAVLKLDTGASCFSRVNWFTPDGMRGWGDGRSFITGTKGTIEVRKYFDFGRSDEGNLVIIADQQGEQLIDVNGKVGFPFFGRLILDSLNRTESAMTQEHAFLASELSLKAQAIADQRR</sequence>
<feature type="domain" description="GFO/IDH/MocA-like oxidoreductase" evidence="3">
    <location>
        <begin position="157"/>
        <end position="283"/>
    </location>
</feature>
<evidence type="ECO:0000259" key="2">
    <source>
        <dbReference type="Pfam" id="PF01408"/>
    </source>
</evidence>
<evidence type="ECO:0000259" key="3">
    <source>
        <dbReference type="Pfam" id="PF22725"/>
    </source>
</evidence>
<evidence type="ECO:0000256" key="1">
    <source>
        <dbReference type="ARBA" id="ARBA00023002"/>
    </source>
</evidence>
<dbReference type="RefSeq" id="WP_185676287.1">
    <property type="nucleotide sequence ID" value="NZ_JACHVB010000035.1"/>
</dbReference>
<gene>
    <name evidence="4" type="ORF">H5P28_13785</name>
</gene>
<dbReference type="Pfam" id="PF22725">
    <property type="entry name" value="GFO_IDH_MocA_C3"/>
    <property type="match status" value="1"/>
</dbReference>
<dbReference type="PANTHER" id="PTHR43818:SF11">
    <property type="entry name" value="BCDNA.GH03377"/>
    <property type="match status" value="1"/>
</dbReference>
<proteinExistence type="predicted"/>
<dbReference type="PANTHER" id="PTHR43818">
    <property type="entry name" value="BCDNA.GH03377"/>
    <property type="match status" value="1"/>
</dbReference>
<protein>
    <submittedName>
        <fullName evidence="4">Gfo/Idh/MocA family oxidoreductase</fullName>
    </submittedName>
</protein>
<dbReference type="Pfam" id="PF01408">
    <property type="entry name" value="GFO_IDH_MocA"/>
    <property type="match status" value="1"/>
</dbReference>
<dbReference type="SUPFAM" id="SSF55347">
    <property type="entry name" value="Glyceraldehyde-3-phosphate dehydrogenase-like, C-terminal domain"/>
    <property type="match status" value="1"/>
</dbReference>
<reference evidence="4 5" key="1">
    <citation type="submission" date="2020-07" db="EMBL/GenBank/DDBJ databases">
        <authorList>
            <person name="Feng X."/>
        </authorList>
    </citation>
    <scope>NUCLEOTIDE SEQUENCE [LARGE SCALE GENOMIC DNA]</scope>
    <source>
        <strain evidence="4 5">JCM31066</strain>
    </source>
</reference>
<organism evidence="4 5">
    <name type="scientific">Ruficoccus amylovorans</name>
    <dbReference type="NCBI Taxonomy" id="1804625"/>
    <lineage>
        <taxon>Bacteria</taxon>
        <taxon>Pseudomonadati</taxon>
        <taxon>Verrucomicrobiota</taxon>
        <taxon>Opitutia</taxon>
        <taxon>Puniceicoccales</taxon>
        <taxon>Cerasicoccaceae</taxon>
        <taxon>Ruficoccus</taxon>
    </lineage>
</organism>
<evidence type="ECO:0000313" key="4">
    <source>
        <dbReference type="EMBL" id="MBC2595334.1"/>
    </source>
</evidence>
<dbReference type="Gene3D" id="3.30.360.10">
    <property type="entry name" value="Dihydrodipicolinate Reductase, domain 2"/>
    <property type="match status" value="1"/>
</dbReference>